<name>U3BL84_VIBPR</name>
<feature type="transmembrane region" description="Helical" evidence="1">
    <location>
        <begin position="94"/>
        <end position="116"/>
    </location>
</feature>
<dbReference type="Pfam" id="PF20398">
    <property type="entry name" value="DUF6691"/>
    <property type="match status" value="1"/>
</dbReference>
<keyword evidence="1" id="KW-1133">Transmembrane helix</keyword>
<dbReference type="eggNOG" id="COG2391">
    <property type="taxonomic scope" value="Bacteria"/>
</dbReference>
<organism evidence="2 3">
    <name type="scientific">Vibrio proteolyticus NBRC 13287</name>
    <dbReference type="NCBI Taxonomy" id="1219065"/>
    <lineage>
        <taxon>Bacteria</taxon>
        <taxon>Pseudomonadati</taxon>
        <taxon>Pseudomonadota</taxon>
        <taxon>Gammaproteobacteria</taxon>
        <taxon>Vibrionales</taxon>
        <taxon>Vibrionaceae</taxon>
        <taxon>Vibrio</taxon>
    </lineage>
</organism>
<evidence type="ECO:0000256" key="1">
    <source>
        <dbReference type="SAM" id="Phobius"/>
    </source>
</evidence>
<evidence type="ECO:0000313" key="3">
    <source>
        <dbReference type="Proteomes" id="UP000016570"/>
    </source>
</evidence>
<feature type="transmembrane region" description="Helical" evidence="1">
    <location>
        <begin position="122"/>
        <end position="140"/>
    </location>
</feature>
<sequence>MMNKVLFRLAAGVSGMLFGLGMVISGMADPAKVIGFLDVAGEWDPSLIFVMGGALMVFMPAYFFAIRNTSAPVMAHTFCVPDNKRIDANLLRGAALFGVGWGVAGICPGPAVSSLALGNPGVWTFFIAMMVGIGAMHWMLTFKKV</sequence>
<keyword evidence="3" id="KW-1185">Reference proteome</keyword>
<dbReference type="STRING" id="1219065.VPR01S_07_01680"/>
<feature type="transmembrane region" description="Helical" evidence="1">
    <location>
        <begin position="46"/>
        <end position="65"/>
    </location>
</feature>
<comment type="caution">
    <text evidence="2">The sequence shown here is derived from an EMBL/GenBank/DDBJ whole genome shotgun (WGS) entry which is preliminary data.</text>
</comment>
<protein>
    <recommendedName>
        <fullName evidence="4">YeeE/YedE family protein</fullName>
    </recommendedName>
</protein>
<dbReference type="EMBL" id="BATJ01000007">
    <property type="protein sequence ID" value="GAD67368.1"/>
    <property type="molecule type" value="Genomic_DNA"/>
</dbReference>
<evidence type="ECO:0000313" key="2">
    <source>
        <dbReference type="EMBL" id="GAD67368.1"/>
    </source>
</evidence>
<gene>
    <name evidence="2" type="ORF">VPR01S_07_01680</name>
</gene>
<accession>U3BL84</accession>
<keyword evidence="1" id="KW-0812">Transmembrane</keyword>
<proteinExistence type="predicted"/>
<dbReference type="Proteomes" id="UP000016570">
    <property type="component" value="Unassembled WGS sequence"/>
</dbReference>
<evidence type="ECO:0008006" key="4">
    <source>
        <dbReference type="Google" id="ProtNLM"/>
    </source>
</evidence>
<dbReference type="InterPro" id="IPR046513">
    <property type="entry name" value="DUF6691"/>
</dbReference>
<reference evidence="2 3" key="1">
    <citation type="submission" date="2013-09" db="EMBL/GenBank/DDBJ databases">
        <title>Whole genome shotgun sequence of Vibrio proteolyticus NBRC 13287.</title>
        <authorList>
            <person name="Isaki S."/>
            <person name="Hosoyama A."/>
            <person name="Numata M."/>
            <person name="Hashimoto M."/>
            <person name="Hosoyama Y."/>
            <person name="Tsuchikane K."/>
            <person name="Noguchi M."/>
            <person name="Hirakata S."/>
            <person name="Ichikawa N."/>
            <person name="Ohji S."/>
            <person name="Yamazoe A."/>
            <person name="Fujita N."/>
        </authorList>
    </citation>
    <scope>NUCLEOTIDE SEQUENCE [LARGE SCALE GENOMIC DNA]</scope>
    <source>
        <strain evidence="2 3">NBRC 13287</strain>
    </source>
</reference>
<dbReference type="AlphaFoldDB" id="U3BL84"/>
<keyword evidence="1" id="KW-0472">Membrane</keyword>